<dbReference type="InterPro" id="IPR032466">
    <property type="entry name" value="Metal_Hydrolase"/>
</dbReference>
<dbReference type="EMBL" id="KE720815">
    <property type="protein sequence ID" value="ERF75370.1"/>
    <property type="molecule type" value="Genomic_DNA"/>
</dbReference>
<comment type="similarity">
    <text evidence="1">Belongs to the metallo-dependent hydrolases superfamily.</text>
</comment>
<name>U1HX37_ENDPU</name>
<dbReference type="SUPFAM" id="SSF51556">
    <property type="entry name" value="Metallo-dependent hydrolases"/>
    <property type="match status" value="1"/>
</dbReference>
<dbReference type="InterPro" id="IPR052350">
    <property type="entry name" value="Metallo-dep_Lactonases"/>
</dbReference>
<dbReference type="OrthoDB" id="2135488at2759"/>
<gene>
    <name evidence="3" type="ORF">EPUS_00163</name>
</gene>
<reference evidence="4" key="1">
    <citation type="journal article" date="2014" name="BMC Genomics">
        <title>Genome characteristics reveal the impact of lichenization on lichen-forming fungus Endocarpon pusillum Hedwig (Verrucariales, Ascomycota).</title>
        <authorList>
            <person name="Wang Y.-Y."/>
            <person name="Liu B."/>
            <person name="Zhang X.-Y."/>
            <person name="Zhou Q.-M."/>
            <person name="Zhang T."/>
            <person name="Li H."/>
            <person name="Yu Y.-F."/>
            <person name="Zhang X.-L."/>
            <person name="Hao X.-Y."/>
            <person name="Wang M."/>
            <person name="Wang L."/>
            <person name="Wei J.-C."/>
        </authorList>
    </citation>
    <scope>NUCLEOTIDE SEQUENCE [LARGE SCALE GENOMIC DNA]</scope>
    <source>
        <strain evidence="4">Z07020 / HMAS-L-300199</strain>
    </source>
</reference>
<dbReference type="OMA" id="IAWRTAM"/>
<dbReference type="AlphaFoldDB" id="U1HX37"/>
<evidence type="ECO:0000313" key="3">
    <source>
        <dbReference type="EMBL" id="ERF75370.1"/>
    </source>
</evidence>
<dbReference type="Gene3D" id="3.20.20.140">
    <property type="entry name" value="Metal-dependent hydrolases"/>
    <property type="match status" value="1"/>
</dbReference>
<accession>U1HX37</accession>
<sequence length="326" mass="36745">MSSYDRRVIIDSHVHLFARAQLPTLRWTPRLPSDHVLKGQNSVQEYCSAISSSAGKLRGFVFIESDRVSSLSHAGWNHALEEVELPTRIAKWELREEEDEGFGAGDEDLVLGIVLWAPVPAGPEAMEAYMNSAKERCGDEKVLEKIKGVRYLVQDKPSGVMLQPRFIESLKWLRKQWAGFRFGCRCKEWRNLTAEGSLSTSDLGGDCEWVISPTPDGGTTFEEMARFDGTFMKLSGAFSELLSSQNWQDPGSLERIIEILTCDAFGPSRIMFGSDWPVCTVQWPWIELSWQYWHGVVEAILSARNLSDDESTMIWSGTVQAAYNIP</sequence>
<keyword evidence="4" id="KW-1185">Reference proteome</keyword>
<dbReference type="RefSeq" id="XP_007787382.1">
    <property type="nucleotide sequence ID" value="XM_007789192.1"/>
</dbReference>
<dbReference type="Proteomes" id="UP000019373">
    <property type="component" value="Unassembled WGS sequence"/>
</dbReference>
<evidence type="ECO:0000256" key="1">
    <source>
        <dbReference type="ARBA" id="ARBA00038310"/>
    </source>
</evidence>
<protein>
    <recommendedName>
        <fullName evidence="2">Amidohydrolase-related domain-containing protein</fullName>
    </recommendedName>
</protein>
<evidence type="ECO:0000259" key="2">
    <source>
        <dbReference type="Pfam" id="PF04909"/>
    </source>
</evidence>
<dbReference type="PANTHER" id="PTHR43569">
    <property type="entry name" value="AMIDOHYDROLASE"/>
    <property type="match status" value="1"/>
</dbReference>
<evidence type="ECO:0000313" key="4">
    <source>
        <dbReference type="Proteomes" id="UP000019373"/>
    </source>
</evidence>
<dbReference type="eggNOG" id="ENOG502RZT7">
    <property type="taxonomic scope" value="Eukaryota"/>
</dbReference>
<feature type="domain" description="Amidohydrolase-related" evidence="2">
    <location>
        <begin position="221"/>
        <end position="284"/>
    </location>
</feature>
<dbReference type="GO" id="GO:0016787">
    <property type="term" value="F:hydrolase activity"/>
    <property type="evidence" value="ECO:0007669"/>
    <property type="project" value="InterPro"/>
</dbReference>
<dbReference type="HOGENOM" id="CLU_044590_1_0_1"/>
<dbReference type="Pfam" id="PF04909">
    <property type="entry name" value="Amidohydro_2"/>
    <property type="match status" value="1"/>
</dbReference>
<dbReference type="InterPro" id="IPR006680">
    <property type="entry name" value="Amidohydro-rel"/>
</dbReference>
<dbReference type="GeneID" id="19235227"/>
<proteinExistence type="inferred from homology"/>
<organism evidence="3 4">
    <name type="scientific">Endocarpon pusillum (strain Z07020 / HMAS-L-300199)</name>
    <name type="common">Lichen-forming fungus</name>
    <dbReference type="NCBI Taxonomy" id="1263415"/>
    <lineage>
        <taxon>Eukaryota</taxon>
        <taxon>Fungi</taxon>
        <taxon>Dikarya</taxon>
        <taxon>Ascomycota</taxon>
        <taxon>Pezizomycotina</taxon>
        <taxon>Eurotiomycetes</taxon>
        <taxon>Chaetothyriomycetidae</taxon>
        <taxon>Verrucariales</taxon>
        <taxon>Verrucariaceae</taxon>
        <taxon>Endocarpon</taxon>
    </lineage>
</organism>
<dbReference type="PANTHER" id="PTHR43569:SF2">
    <property type="entry name" value="AMIDOHYDROLASE-RELATED DOMAIN-CONTAINING PROTEIN"/>
    <property type="match status" value="1"/>
</dbReference>